<dbReference type="InterPro" id="IPR016187">
    <property type="entry name" value="CTDL_fold"/>
</dbReference>
<dbReference type="AlphaFoldDB" id="A0ABD2MZX2"/>
<dbReference type="InterPro" id="IPR016186">
    <property type="entry name" value="C-type_lectin-like/link_sf"/>
</dbReference>
<dbReference type="InterPro" id="IPR018378">
    <property type="entry name" value="C-type_lectin_CS"/>
</dbReference>
<dbReference type="CDD" id="cd00037">
    <property type="entry name" value="CLECT"/>
    <property type="match status" value="1"/>
</dbReference>
<evidence type="ECO:0000259" key="2">
    <source>
        <dbReference type="PROSITE" id="PS50041"/>
    </source>
</evidence>
<dbReference type="PANTHER" id="PTHR22803">
    <property type="entry name" value="MANNOSE, PHOSPHOLIPASE, LECTIN RECEPTOR RELATED"/>
    <property type="match status" value="1"/>
</dbReference>
<comment type="caution">
    <text evidence="3">The sequence shown here is derived from an EMBL/GenBank/DDBJ whole genome shotgun (WGS) entry which is preliminary data.</text>
</comment>
<proteinExistence type="predicted"/>
<protein>
    <recommendedName>
        <fullName evidence="2">C-type lectin domain-containing protein</fullName>
    </recommendedName>
</protein>
<evidence type="ECO:0000256" key="1">
    <source>
        <dbReference type="ARBA" id="ARBA00023157"/>
    </source>
</evidence>
<dbReference type="Gene3D" id="3.10.100.10">
    <property type="entry name" value="Mannose-Binding Protein A, subunit A"/>
    <property type="match status" value="1"/>
</dbReference>
<dbReference type="PROSITE" id="PS50041">
    <property type="entry name" value="C_TYPE_LECTIN_2"/>
    <property type="match status" value="1"/>
</dbReference>
<dbReference type="Pfam" id="PF00059">
    <property type="entry name" value="Lectin_C"/>
    <property type="match status" value="1"/>
</dbReference>
<sequence>MRLLRIGWHGGCTEDYIHREVVKRSPLPLVLLGDQYYYFGKYFKTNFFTANEFCRAHGMSLLSIETETENTHILKYLGEKRSDLGQEGSFVWLSTGESMNFTYWAKSEPSNVGNNEHCLEIWNLSVNRYVWNDRPCANSYHFICELPKCSFHCIS</sequence>
<accession>A0ABD2MZX2</accession>
<dbReference type="Proteomes" id="UP001516400">
    <property type="component" value="Unassembled WGS sequence"/>
</dbReference>
<keyword evidence="4" id="KW-1185">Reference proteome</keyword>
<name>A0ABD2MZX2_9CUCU</name>
<evidence type="ECO:0000313" key="3">
    <source>
        <dbReference type="EMBL" id="KAL3271944.1"/>
    </source>
</evidence>
<dbReference type="SUPFAM" id="SSF56436">
    <property type="entry name" value="C-type lectin-like"/>
    <property type="match status" value="1"/>
</dbReference>
<gene>
    <name evidence="3" type="ORF">HHI36_022414</name>
</gene>
<dbReference type="InterPro" id="IPR001304">
    <property type="entry name" value="C-type_lectin-like"/>
</dbReference>
<evidence type="ECO:0000313" key="4">
    <source>
        <dbReference type="Proteomes" id="UP001516400"/>
    </source>
</evidence>
<dbReference type="SMART" id="SM00034">
    <property type="entry name" value="CLECT"/>
    <property type="match status" value="1"/>
</dbReference>
<organism evidence="3 4">
    <name type="scientific">Cryptolaemus montrouzieri</name>
    <dbReference type="NCBI Taxonomy" id="559131"/>
    <lineage>
        <taxon>Eukaryota</taxon>
        <taxon>Metazoa</taxon>
        <taxon>Ecdysozoa</taxon>
        <taxon>Arthropoda</taxon>
        <taxon>Hexapoda</taxon>
        <taxon>Insecta</taxon>
        <taxon>Pterygota</taxon>
        <taxon>Neoptera</taxon>
        <taxon>Endopterygota</taxon>
        <taxon>Coleoptera</taxon>
        <taxon>Polyphaga</taxon>
        <taxon>Cucujiformia</taxon>
        <taxon>Coccinelloidea</taxon>
        <taxon>Coccinellidae</taxon>
        <taxon>Scymninae</taxon>
        <taxon>Scymnini</taxon>
        <taxon>Cryptolaemus</taxon>
    </lineage>
</organism>
<feature type="domain" description="C-type lectin" evidence="2">
    <location>
        <begin position="32"/>
        <end position="145"/>
    </location>
</feature>
<reference evidence="3 4" key="1">
    <citation type="journal article" date="2021" name="BMC Biol.">
        <title>Horizontally acquired antibacterial genes associated with adaptive radiation of ladybird beetles.</title>
        <authorList>
            <person name="Li H.S."/>
            <person name="Tang X.F."/>
            <person name="Huang Y.H."/>
            <person name="Xu Z.Y."/>
            <person name="Chen M.L."/>
            <person name="Du X.Y."/>
            <person name="Qiu B.Y."/>
            <person name="Chen P.T."/>
            <person name="Zhang W."/>
            <person name="Slipinski A."/>
            <person name="Escalona H.E."/>
            <person name="Waterhouse R.M."/>
            <person name="Zwick A."/>
            <person name="Pang H."/>
        </authorList>
    </citation>
    <scope>NUCLEOTIDE SEQUENCE [LARGE SCALE GENOMIC DNA]</scope>
    <source>
        <strain evidence="3">SYSU2018</strain>
    </source>
</reference>
<dbReference type="EMBL" id="JABFTP020000042">
    <property type="protein sequence ID" value="KAL3271944.1"/>
    <property type="molecule type" value="Genomic_DNA"/>
</dbReference>
<dbReference type="PROSITE" id="PS00615">
    <property type="entry name" value="C_TYPE_LECTIN_1"/>
    <property type="match status" value="1"/>
</dbReference>
<keyword evidence="1" id="KW-1015">Disulfide bond</keyword>
<dbReference type="InterPro" id="IPR050111">
    <property type="entry name" value="C-type_lectin/snaclec_domain"/>
</dbReference>